<feature type="domain" description="Rhamnogalacturonan lyase family 11 C-terminal" evidence="2">
    <location>
        <begin position="121"/>
        <end position="638"/>
    </location>
</feature>
<dbReference type="Pfam" id="PF21348">
    <property type="entry name" value="RGL11_C"/>
    <property type="match status" value="1"/>
</dbReference>
<reference evidence="4" key="1">
    <citation type="submission" date="2016-10" db="EMBL/GenBank/DDBJ databases">
        <authorList>
            <person name="Varghese N."/>
            <person name="Submissions S."/>
        </authorList>
    </citation>
    <scope>NUCLEOTIDE SEQUENCE [LARGE SCALE GENOMIC DNA]</scope>
    <source>
        <strain evidence="4">OR362-8,ATCC BAA-1266,JCM 13504</strain>
    </source>
</reference>
<evidence type="ECO:0000313" key="4">
    <source>
        <dbReference type="Proteomes" id="UP000199029"/>
    </source>
</evidence>
<keyword evidence="3" id="KW-0456">Lyase</keyword>
<keyword evidence="4" id="KW-1185">Reference proteome</keyword>
<evidence type="ECO:0000313" key="3">
    <source>
        <dbReference type="EMBL" id="SFQ68264.1"/>
    </source>
</evidence>
<dbReference type="InterPro" id="IPR013783">
    <property type="entry name" value="Ig-like_fold"/>
</dbReference>
<dbReference type="InterPro" id="IPR049366">
    <property type="entry name" value="RGL11_C"/>
</dbReference>
<organism evidence="3 4">
    <name type="scientific">Hymenobacter arizonensis</name>
    <name type="common">Siccationidurans arizonensis</name>
    <dbReference type="NCBI Taxonomy" id="1227077"/>
    <lineage>
        <taxon>Bacteria</taxon>
        <taxon>Pseudomonadati</taxon>
        <taxon>Bacteroidota</taxon>
        <taxon>Cytophagia</taxon>
        <taxon>Cytophagales</taxon>
        <taxon>Hymenobacteraceae</taxon>
        <taxon>Hymenobacter</taxon>
    </lineage>
</organism>
<dbReference type="Pfam" id="PF18370">
    <property type="entry name" value="RGI_lyase"/>
    <property type="match status" value="1"/>
</dbReference>
<sequence>MLSALLASAPPAEPTQASPTAQPERLGRGVVALARPDGKVFVSWRLLLSDAPAAAFDVYRQTGKTTPVKLNPKPLAVGTNWLDETAAQAPQATYSVRLAGSKAAPKDPSATAKVWNDGLLRIPLQQPAGGTVSSGTETSAYTYTANDASVADLDGDGTYEIVLKWEPTNARDNGSAGITGPVLLDAYRLDGTRLWRINLGKNIRAGAHYTQFMVYDLDGDGKAEVACKTADGTVDGRGKVIGDASKDYRTLTVPTDAPSVASPRDSKYGRVLAGPEYFTVFNGQTGGVLATTAYLPGRGDLGGWGGIGGNGGNDSHGNRADRFVAAVAYLDGQRPSVVMCRGYYGRTVLAAWDWRGGKLTSRWVFDSKDDKNPFSGMGNHGLSVNDVDGDGRDEIIYGAMVVDDNGTGLYSTGLRHGDALHVTDLDPANPGLEVWGVHENEDKVPGHENGPGVAMFDARTGKILFSGLPGTDVGRGMAADIDPRYPGAEVWANPPELGLLSAKGEKIGPAPRSVNFGLWWDGDLLRELLNDTRIEKWDYQAGQLSTLLDGKPLGAASCNGTKATPSLSADLLGDWREEVIWRNANNQELLIVSTTIATTHRFVTLMQDRSYRLGVARENAGYNQPPHPGFFLGEGMKGSGASPKVN</sequence>
<dbReference type="EMBL" id="FOXS01000005">
    <property type="protein sequence ID" value="SFQ68264.1"/>
    <property type="molecule type" value="Genomic_DNA"/>
</dbReference>
<evidence type="ECO:0000259" key="2">
    <source>
        <dbReference type="Pfam" id="PF21348"/>
    </source>
</evidence>
<evidence type="ECO:0000259" key="1">
    <source>
        <dbReference type="Pfam" id="PF18370"/>
    </source>
</evidence>
<dbReference type="InterPro" id="IPR028994">
    <property type="entry name" value="Integrin_alpha_N"/>
</dbReference>
<dbReference type="STRING" id="1227077.SAMN04515668_3696"/>
<dbReference type="CDD" id="cd10318">
    <property type="entry name" value="RGL11"/>
    <property type="match status" value="1"/>
</dbReference>
<gene>
    <name evidence="3" type="ORF">SAMN04515668_3696</name>
</gene>
<feature type="domain" description="Rhamnogalacturonan I lyase beta-sheet" evidence="1">
    <location>
        <begin position="22"/>
        <end position="115"/>
    </location>
</feature>
<dbReference type="InterPro" id="IPR041624">
    <property type="entry name" value="RGI_lyase"/>
</dbReference>
<dbReference type="PANTHER" id="PTHR43118">
    <property type="entry name" value="RHAMNOGALACTURONAN LYASE (EUROFUNG)"/>
    <property type="match status" value="1"/>
</dbReference>
<dbReference type="AlphaFoldDB" id="A0A1I6AHM6"/>
<dbReference type="InterPro" id="IPR034641">
    <property type="entry name" value="RGL11"/>
</dbReference>
<dbReference type="PANTHER" id="PTHR43118:SF1">
    <property type="entry name" value="RHAMNOGALACTURONAN LYASE (EUROFUNG)"/>
    <property type="match status" value="1"/>
</dbReference>
<protein>
    <submittedName>
        <fullName evidence="3">Rhamnogalacturonan endolyase</fullName>
    </submittedName>
</protein>
<dbReference type="SUPFAM" id="SSF69318">
    <property type="entry name" value="Integrin alpha N-terminal domain"/>
    <property type="match status" value="1"/>
</dbReference>
<dbReference type="Gene3D" id="2.60.40.10">
    <property type="entry name" value="Immunoglobulins"/>
    <property type="match status" value="1"/>
</dbReference>
<accession>A0A1I6AHM6</accession>
<name>A0A1I6AHM6_HYMAR</name>
<dbReference type="GO" id="GO:0016829">
    <property type="term" value="F:lyase activity"/>
    <property type="evidence" value="ECO:0007669"/>
    <property type="project" value="UniProtKB-KW"/>
</dbReference>
<proteinExistence type="predicted"/>
<dbReference type="Proteomes" id="UP000199029">
    <property type="component" value="Unassembled WGS sequence"/>
</dbReference>